<dbReference type="AlphaFoldDB" id="M7Z9D4"/>
<sequence>MADLLVQEQPIDDDAPDAEVGESSETDTPFRGGVFQTESEKTVLLGKDSIQSTSAREKRTSAEEVSQQQLKGTQQQEKVSQQQEERIVGAVRKKEAAVAGGLGSVYKVTLHFVILHLKVTHHTKTRLELRVVLVPDWLILSIRQLSHNMAHYTTSIDYA</sequence>
<accession>M7Z9D4</accession>
<proteinExistence type="predicted"/>
<protein>
    <submittedName>
        <fullName evidence="2">Uncharacterized protein</fullName>
    </submittedName>
</protein>
<name>M7Z9D4_TRIUA</name>
<gene>
    <name evidence="2" type="ORF">TRIUR3_06934</name>
</gene>
<evidence type="ECO:0000256" key="1">
    <source>
        <dbReference type="SAM" id="MobiDB-lite"/>
    </source>
</evidence>
<dbReference type="EMBL" id="KD155963">
    <property type="protein sequence ID" value="EMS56632.1"/>
    <property type="molecule type" value="Genomic_DNA"/>
</dbReference>
<feature type="compositionally biased region" description="Low complexity" evidence="1">
    <location>
        <begin position="67"/>
        <end position="81"/>
    </location>
</feature>
<feature type="compositionally biased region" description="Acidic residues" evidence="1">
    <location>
        <begin position="10"/>
        <end position="25"/>
    </location>
</feature>
<evidence type="ECO:0000313" key="2">
    <source>
        <dbReference type="EMBL" id="EMS56632.1"/>
    </source>
</evidence>
<feature type="region of interest" description="Disordered" evidence="1">
    <location>
        <begin position="1"/>
        <end position="81"/>
    </location>
</feature>
<reference evidence="2" key="1">
    <citation type="journal article" date="2013" name="Nature">
        <title>Draft genome of the wheat A-genome progenitor Triticum urartu.</title>
        <authorList>
            <person name="Ling H.Q."/>
            <person name="Zhao S."/>
            <person name="Liu D."/>
            <person name="Wang J."/>
            <person name="Sun H."/>
            <person name="Zhang C."/>
            <person name="Fan H."/>
            <person name="Li D."/>
            <person name="Dong L."/>
            <person name="Tao Y."/>
            <person name="Gao C."/>
            <person name="Wu H."/>
            <person name="Li Y."/>
            <person name="Cui Y."/>
            <person name="Guo X."/>
            <person name="Zheng S."/>
            <person name="Wang B."/>
            <person name="Yu K."/>
            <person name="Liang Q."/>
            <person name="Yang W."/>
            <person name="Lou X."/>
            <person name="Chen J."/>
            <person name="Feng M."/>
            <person name="Jian J."/>
            <person name="Zhang X."/>
            <person name="Luo G."/>
            <person name="Jiang Y."/>
            <person name="Liu J."/>
            <person name="Wang Z."/>
            <person name="Sha Y."/>
            <person name="Zhang B."/>
            <person name="Wu H."/>
            <person name="Tang D."/>
            <person name="Shen Q."/>
            <person name="Xue P."/>
            <person name="Zou S."/>
            <person name="Wang X."/>
            <person name="Liu X."/>
            <person name="Wang F."/>
            <person name="Yang Y."/>
            <person name="An X."/>
            <person name="Dong Z."/>
            <person name="Zhang K."/>
            <person name="Zhang X."/>
            <person name="Luo M.C."/>
            <person name="Dvorak J."/>
            <person name="Tong Y."/>
            <person name="Wang J."/>
            <person name="Yang H."/>
            <person name="Li Z."/>
            <person name="Wang D."/>
            <person name="Zhang A."/>
            <person name="Wang J."/>
        </authorList>
    </citation>
    <scope>NUCLEOTIDE SEQUENCE</scope>
</reference>
<organism evidence="2">
    <name type="scientific">Triticum urartu</name>
    <name type="common">Red wild einkorn</name>
    <name type="synonym">Crithodium urartu</name>
    <dbReference type="NCBI Taxonomy" id="4572"/>
    <lineage>
        <taxon>Eukaryota</taxon>
        <taxon>Viridiplantae</taxon>
        <taxon>Streptophyta</taxon>
        <taxon>Embryophyta</taxon>
        <taxon>Tracheophyta</taxon>
        <taxon>Spermatophyta</taxon>
        <taxon>Magnoliopsida</taxon>
        <taxon>Liliopsida</taxon>
        <taxon>Poales</taxon>
        <taxon>Poaceae</taxon>
        <taxon>BOP clade</taxon>
        <taxon>Pooideae</taxon>
        <taxon>Triticodae</taxon>
        <taxon>Triticeae</taxon>
        <taxon>Triticinae</taxon>
        <taxon>Triticum</taxon>
    </lineage>
</organism>